<gene>
    <name evidence="1" type="ORF">L2E82_42400</name>
</gene>
<evidence type="ECO:0000313" key="1">
    <source>
        <dbReference type="EMBL" id="KAI3698674.1"/>
    </source>
</evidence>
<name>A0ACB8ZLV4_CICIN</name>
<comment type="caution">
    <text evidence="1">The sequence shown here is derived from an EMBL/GenBank/DDBJ whole genome shotgun (WGS) entry which is preliminary data.</text>
</comment>
<accession>A0ACB8ZLV4</accession>
<reference evidence="2" key="1">
    <citation type="journal article" date="2022" name="Mol. Ecol. Resour.">
        <title>The genomes of chicory, endive, great burdock and yacon provide insights into Asteraceae palaeo-polyploidization history and plant inulin production.</title>
        <authorList>
            <person name="Fan W."/>
            <person name="Wang S."/>
            <person name="Wang H."/>
            <person name="Wang A."/>
            <person name="Jiang F."/>
            <person name="Liu H."/>
            <person name="Zhao H."/>
            <person name="Xu D."/>
            <person name="Zhang Y."/>
        </authorList>
    </citation>
    <scope>NUCLEOTIDE SEQUENCE [LARGE SCALE GENOMIC DNA]</scope>
    <source>
        <strain evidence="2">cv. Punajuju</strain>
    </source>
</reference>
<dbReference type="Proteomes" id="UP001055811">
    <property type="component" value="Linkage Group LG08"/>
</dbReference>
<keyword evidence="2" id="KW-1185">Reference proteome</keyword>
<dbReference type="EMBL" id="CM042016">
    <property type="protein sequence ID" value="KAI3698674.1"/>
    <property type="molecule type" value="Genomic_DNA"/>
</dbReference>
<evidence type="ECO:0000313" key="2">
    <source>
        <dbReference type="Proteomes" id="UP001055811"/>
    </source>
</evidence>
<protein>
    <submittedName>
        <fullName evidence="1">Uncharacterized protein</fullName>
    </submittedName>
</protein>
<reference evidence="1 2" key="2">
    <citation type="journal article" date="2022" name="Mol. Ecol. Resour.">
        <title>The genomes of chicory, endive, great burdock and yacon provide insights into Asteraceae paleo-polyploidization history and plant inulin production.</title>
        <authorList>
            <person name="Fan W."/>
            <person name="Wang S."/>
            <person name="Wang H."/>
            <person name="Wang A."/>
            <person name="Jiang F."/>
            <person name="Liu H."/>
            <person name="Zhao H."/>
            <person name="Xu D."/>
            <person name="Zhang Y."/>
        </authorList>
    </citation>
    <scope>NUCLEOTIDE SEQUENCE [LARGE SCALE GENOMIC DNA]</scope>
    <source>
        <strain evidence="2">cv. Punajuju</strain>
        <tissue evidence="1">Leaves</tissue>
    </source>
</reference>
<sequence length="280" mass="31147">MARFPARFGTFGSSSILRLLHSLPFPLSFCFTQEPTTLKGCGSLPPTLLMTDFFEQSIRNAIAISTASYRNSHHHDYDFTIPIRRTCMSMQEQVEVEVLRNEITRLRNENAHINSVADVKEDALESLYEKRSRKKSLATENIQHEIDTGPNKLANAQNEDETVGENDDIARDNGFVKLTKAEKGAKLKNLRKEAKKQGTPVTELEEVQHSSQAEVLEKKKFKLAELGTTLTDPEENIESLKEMLQICKDGNQEISVLGGSGRGSYGGATFLAPASCVKVT</sequence>
<organism evidence="1 2">
    <name type="scientific">Cichorium intybus</name>
    <name type="common">Chicory</name>
    <dbReference type="NCBI Taxonomy" id="13427"/>
    <lineage>
        <taxon>Eukaryota</taxon>
        <taxon>Viridiplantae</taxon>
        <taxon>Streptophyta</taxon>
        <taxon>Embryophyta</taxon>
        <taxon>Tracheophyta</taxon>
        <taxon>Spermatophyta</taxon>
        <taxon>Magnoliopsida</taxon>
        <taxon>eudicotyledons</taxon>
        <taxon>Gunneridae</taxon>
        <taxon>Pentapetalae</taxon>
        <taxon>asterids</taxon>
        <taxon>campanulids</taxon>
        <taxon>Asterales</taxon>
        <taxon>Asteraceae</taxon>
        <taxon>Cichorioideae</taxon>
        <taxon>Cichorieae</taxon>
        <taxon>Cichoriinae</taxon>
        <taxon>Cichorium</taxon>
    </lineage>
</organism>
<proteinExistence type="predicted"/>